<protein>
    <recommendedName>
        <fullName evidence="9">Apoptogenic protein 1, mitochondrial</fullName>
    </recommendedName>
</protein>
<keyword evidence="5" id="KW-0496">Mitochondrion</keyword>
<keyword evidence="8" id="KW-1185">Reference proteome</keyword>
<evidence type="ECO:0000256" key="5">
    <source>
        <dbReference type="ARBA" id="ARBA00023128"/>
    </source>
</evidence>
<dbReference type="Proteomes" id="UP001479436">
    <property type="component" value="Unassembled WGS sequence"/>
</dbReference>
<dbReference type="EMBL" id="JASJQH010000221">
    <property type="protein sequence ID" value="KAK9765822.1"/>
    <property type="molecule type" value="Genomic_DNA"/>
</dbReference>
<dbReference type="PANTHER" id="PTHR31107">
    <property type="entry name" value="APOPTOGENIC PROTEIN 1, MITOCHONDRIAL"/>
    <property type="match status" value="1"/>
</dbReference>
<proteinExistence type="inferred from homology"/>
<gene>
    <name evidence="7" type="ORF">K7432_005539</name>
</gene>
<keyword evidence="6" id="KW-0472">Membrane</keyword>
<evidence type="ECO:0000313" key="7">
    <source>
        <dbReference type="EMBL" id="KAK9765822.1"/>
    </source>
</evidence>
<sequence length="175" mass="20696">MSVIPSTCQNWSRVASRSFWFQCQRRNFHPTALIAKKTSTTDLSEKTLIGNPDPISNIRPVKYYVPANESPEDTEWRLWNERVDKLHQDFWSNNNRKFLKEKEEYVSKIKQEKGSVSAEDLSIFYKSFLNDSYSRHLNYNKTWIKENFKMLLPGLKALLRGKANQVMPYFKKSYA</sequence>
<dbReference type="Pfam" id="PF10231">
    <property type="entry name" value="COA8"/>
    <property type="match status" value="1"/>
</dbReference>
<reference evidence="7 8" key="1">
    <citation type="submission" date="2023-04" db="EMBL/GenBank/DDBJ databases">
        <title>Genome of Basidiobolus ranarum AG-B5.</title>
        <authorList>
            <person name="Stajich J.E."/>
            <person name="Carter-House D."/>
            <person name="Gryganskyi A."/>
        </authorList>
    </citation>
    <scope>NUCLEOTIDE SEQUENCE [LARGE SCALE GENOMIC DNA]</scope>
    <source>
        <strain evidence="7 8">AG-B5</strain>
    </source>
</reference>
<keyword evidence="4" id="KW-0809">Transit peptide</keyword>
<dbReference type="InterPro" id="IPR018796">
    <property type="entry name" value="COA8"/>
</dbReference>
<evidence type="ECO:0000256" key="4">
    <source>
        <dbReference type="ARBA" id="ARBA00022946"/>
    </source>
</evidence>
<accession>A0ABR2WWC2</accession>
<evidence type="ECO:0000313" key="8">
    <source>
        <dbReference type="Proteomes" id="UP001479436"/>
    </source>
</evidence>
<evidence type="ECO:0008006" key="9">
    <source>
        <dbReference type="Google" id="ProtNLM"/>
    </source>
</evidence>
<evidence type="ECO:0000256" key="3">
    <source>
        <dbReference type="ARBA" id="ARBA00022792"/>
    </source>
</evidence>
<evidence type="ECO:0000256" key="1">
    <source>
        <dbReference type="ARBA" id="ARBA00004443"/>
    </source>
</evidence>
<comment type="caution">
    <text evidence="7">The sequence shown here is derived from an EMBL/GenBank/DDBJ whole genome shotgun (WGS) entry which is preliminary data.</text>
</comment>
<dbReference type="PANTHER" id="PTHR31107:SF2">
    <property type="entry name" value="CYTOCHROME C OXIDASE ASSEMBLY FACTOR 8"/>
    <property type="match status" value="1"/>
</dbReference>
<comment type="similarity">
    <text evidence="2">Belongs to the COA8 family.</text>
</comment>
<comment type="subcellular location">
    <subcellularLocation>
        <location evidence="1">Mitochondrion inner membrane</location>
        <topology evidence="1">Peripheral membrane protein</topology>
        <orientation evidence="1">Matrix side</orientation>
    </subcellularLocation>
</comment>
<keyword evidence="3" id="KW-0999">Mitochondrion inner membrane</keyword>
<evidence type="ECO:0000256" key="2">
    <source>
        <dbReference type="ARBA" id="ARBA00005453"/>
    </source>
</evidence>
<evidence type="ECO:0000256" key="6">
    <source>
        <dbReference type="ARBA" id="ARBA00023136"/>
    </source>
</evidence>
<name>A0ABR2WWC2_9FUNG</name>
<organism evidence="7 8">
    <name type="scientific">Basidiobolus ranarum</name>
    <dbReference type="NCBI Taxonomy" id="34480"/>
    <lineage>
        <taxon>Eukaryota</taxon>
        <taxon>Fungi</taxon>
        <taxon>Fungi incertae sedis</taxon>
        <taxon>Zoopagomycota</taxon>
        <taxon>Entomophthoromycotina</taxon>
        <taxon>Basidiobolomycetes</taxon>
        <taxon>Basidiobolales</taxon>
        <taxon>Basidiobolaceae</taxon>
        <taxon>Basidiobolus</taxon>
    </lineage>
</organism>